<dbReference type="InterPro" id="IPR020946">
    <property type="entry name" value="Flavin_mOase-like"/>
</dbReference>
<dbReference type="GO" id="GO:0050660">
    <property type="term" value="F:flavin adenine dinucleotide binding"/>
    <property type="evidence" value="ECO:0007669"/>
    <property type="project" value="InterPro"/>
</dbReference>
<keyword evidence="4" id="KW-0560">Oxidoreductase</keyword>
<keyword evidence="3" id="KW-0274">FAD</keyword>
<dbReference type="PANTHER" id="PTHR42877:SF7">
    <property type="entry name" value="FLAVIN-BINDING MONOOXYGENASE-RELATED"/>
    <property type="match status" value="1"/>
</dbReference>
<comment type="caution">
    <text evidence="5">The sequence shown here is derived from an EMBL/GenBank/DDBJ whole genome shotgun (WGS) entry which is preliminary data.</text>
</comment>
<evidence type="ECO:0000256" key="1">
    <source>
        <dbReference type="ARBA" id="ARBA00010139"/>
    </source>
</evidence>
<evidence type="ECO:0000256" key="4">
    <source>
        <dbReference type="ARBA" id="ARBA00023002"/>
    </source>
</evidence>
<dbReference type="InterPro" id="IPR051209">
    <property type="entry name" value="FAD-bind_Monooxygenase_sf"/>
</dbReference>
<sequence length="629" mass="71072">MAELEYLRNGDAVDGGQISGKDSVLNGSLVQQEELQPKSDMSTSEYSIRETPMGTRRKLKIIFMGMGCSGIDFARQLERRMQDVTLVIYGTVIPPFLYLSYTVLAAADHGPVGNSNVEKNSDLGGTWLENRYPGCACDIPSVCYQYSWARKPDWSQYYSGSPEIHQYFKDVAEKANVVKYCHFNHKIIRAEWLQMGRWKNTVMRNNNPDDTFEDHADFFLHGGGVLNNWRWPNIKGLHSFRGPTLHTARWDHKVKLKGKRVLQIGIGSSGVQVIPAIINDVDQLYVVARSSVWITAGFAPTYAGPQGTNFHYSDETKDKFRSDEDFYLSYCKAIESELNVRFKFLIKGSKDATDSREYSIQEMRRKLAAKPELMNKIIPSDFGVGCRRPTPGNGFLEALCLEKTAVLTQEIQEITPTGFIDAEGVAHEVDVVICATGFDTSFRPTFPVMVDGKNVQDAFNDDTIGYLGLSTPNVPNYFIFIGPYGPLGHGSVVPMVEAYTNYIIQVLEKVQVEDIRSVRVKQSVAESFTRHADLYLKRTAWSDPCSSWFKNGQKGTKPLCWPGSRVHYLTILQKPRFEDFDIDYLSGNPFNFLGNGFDTREFDGRDLTWYYGLLNDQDKQPKTAPAPVF</sequence>
<organism evidence="5 6">
    <name type="scientific">Gibberella intermedia</name>
    <name type="common">Bulb rot disease fungus</name>
    <name type="synonym">Fusarium proliferatum</name>
    <dbReference type="NCBI Taxonomy" id="948311"/>
    <lineage>
        <taxon>Eukaryota</taxon>
        <taxon>Fungi</taxon>
        <taxon>Dikarya</taxon>
        <taxon>Ascomycota</taxon>
        <taxon>Pezizomycotina</taxon>
        <taxon>Sordariomycetes</taxon>
        <taxon>Hypocreomycetidae</taxon>
        <taxon>Hypocreales</taxon>
        <taxon>Nectriaceae</taxon>
        <taxon>Fusarium</taxon>
        <taxon>Fusarium fujikuroi species complex</taxon>
    </lineage>
</organism>
<accession>A0A365N0K6</accession>
<dbReference type="Gene3D" id="3.50.50.60">
    <property type="entry name" value="FAD/NAD(P)-binding domain"/>
    <property type="match status" value="2"/>
</dbReference>
<dbReference type="GO" id="GO:0050661">
    <property type="term" value="F:NADP binding"/>
    <property type="evidence" value="ECO:0007669"/>
    <property type="project" value="InterPro"/>
</dbReference>
<dbReference type="PANTHER" id="PTHR42877">
    <property type="entry name" value="L-ORNITHINE N(5)-MONOOXYGENASE-RELATED"/>
    <property type="match status" value="1"/>
</dbReference>
<evidence type="ECO:0008006" key="7">
    <source>
        <dbReference type="Google" id="ProtNLM"/>
    </source>
</evidence>
<comment type="similarity">
    <text evidence="1">Belongs to the FAD-binding monooxygenase family.</text>
</comment>
<protein>
    <recommendedName>
        <fullName evidence="7">Sterigmatocystin biosynthesis monooxygenase stcW</fullName>
    </recommendedName>
</protein>
<dbReference type="GO" id="GO:0004499">
    <property type="term" value="F:N,N-dimethylaniline monooxygenase activity"/>
    <property type="evidence" value="ECO:0007669"/>
    <property type="project" value="InterPro"/>
</dbReference>
<dbReference type="Proteomes" id="UP000251714">
    <property type="component" value="Unassembled WGS sequence"/>
</dbReference>
<proteinExistence type="inferred from homology"/>
<reference evidence="5 6" key="1">
    <citation type="submission" date="2017-12" db="EMBL/GenBank/DDBJ databases">
        <title>Genome sequence of the mycotoxigenic crop pathogen Fusarium proliferatum, strain ITEM 2341 from Date Palm.</title>
        <authorList>
            <person name="Almiman B.F."/>
            <person name="Shittu T.A."/>
            <person name="Muthumeenakshi S."/>
            <person name="Baroncelli R."/>
            <person name="Sreenivasaprasada S."/>
        </authorList>
    </citation>
    <scope>NUCLEOTIDE SEQUENCE [LARGE SCALE GENOMIC DNA]</scope>
    <source>
        <strain evidence="5 6">ITEM 2341</strain>
    </source>
</reference>
<name>A0A365N0K6_GIBIN</name>
<evidence type="ECO:0000313" key="5">
    <source>
        <dbReference type="EMBL" id="RBA14337.1"/>
    </source>
</evidence>
<gene>
    <name evidence="5" type="ORF">FPRO05_03129</name>
</gene>
<dbReference type="AlphaFoldDB" id="A0A365N0K6"/>
<dbReference type="Pfam" id="PF00743">
    <property type="entry name" value="FMO-like"/>
    <property type="match status" value="1"/>
</dbReference>
<evidence type="ECO:0000256" key="3">
    <source>
        <dbReference type="ARBA" id="ARBA00022827"/>
    </source>
</evidence>
<evidence type="ECO:0000256" key="2">
    <source>
        <dbReference type="ARBA" id="ARBA00022630"/>
    </source>
</evidence>
<evidence type="ECO:0000313" key="6">
    <source>
        <dbReference type="Proteomes" id="UP000251714"/>
    </source>
</evidence>
<dbReference type="EMBL" id="PKMI01000028">
    <property type="protein sequence ID" value="RBA14337.1"/>
    <property type="molecule type" value="Genomic_DNA"/>
</dbReference>
<dbReference type="SUPFAM" id="SSF51905">
    <property type="entry name" value="FAD/NAD(P)-binding domain"/>
    <property type="match status" value="3"/>
</dbReference>
<keyword evidence="2" id="KW-0285">Flavoprotein</keyword>
<dbReference type="InterPro" id="IPR036188">
    <property type="entry name" value="FAD/NAD-bd_sf"/>
</dbReference>